<evidence type="ECO:0000313" key="2">
    <source>
        <dbReference type="EMBL" id="THH20252.1"/>
    </source>
</evidence>
<evidence type="ECO:0000256" key="1">
    <source>
        <dbReference type="ARBA" id="ARBA00023002"/>
    </source>
</evidence>
<dbReference type="Proteomes" id="UP000310158">
    <property type="component" value="Unassembled WGS sequence"/>
</dbReference>
<gene>
    <name evidence="2" type="ORF">EW146_g1098</name>
</gene>
<dbReference type="PANTHER" id="PTHR43157:SF31">
    <property type="entry name" value="PHOSPHATIDYLINOSITOL-GLYCAN BIOSYNTHESIS CLASS F PROTEIN"/>
    <property type="match status" value="1"/>
</dbReference>
<dbReference type="GO" id="GO:0016491">
    <property type="term" value="F:oxidoreductase activity"/>
    <property type="evidence" value="ECO:0007669"/>
    <property type="project" value="UniProtKB-KW"/>
</dbReference>
<dbReference type="InterPro" id="IPR002347">
    <property type="entry name" value="SDR_fam"/>
</dbReference>
<organism evidence="2 3">
    <name type="scientific">Bondarzewia mesenterica</name>
    <dbReference type="NCBI Taxonomy" id="1095465"/>
    <lineage>
        <taxon>Eukaryota</taxon>
        <taxon>Fungi</taxon>
        <taxon>Dikarya</taxon>
        <taxon>Basidiomycota</taxon>
        <taxon>Agaricomycotina</taxon>
        <taxon>Agaricomycetes</taxon>
        <taxon>Russulales</taxon>
        <taxon>Bondarzewiaceae</taxon>
        <taxon>Bondarzewia</taxon>
    </lineage>
</organism>
<sequence length="323" mass="35458">MGLFFSKPSYNPKRDIPDLNGKVAVVTGANTGIGYHTAEQLAIHGAKVYLACRTESKALAAISRMEKDTPTLKGADRVIWLPLDLSSIHSAKKAAEEILAKETRLDILVNNAGRLAEDYVLSEDGIEQTVAVNHIGHFVLTTTLLPLLKATARLPGADVRIVIVSSIAYKTPGQTKFDSLEDFNAVQGKSGKENIWLTKYWRYCSSKLMNLLFTAELQRRFDEEDVPINVITLHPGSGAQSSSPFMIRILLWFVAITPLEGAYTSLFAATSAEVAAAPDKYKGKYLESYGKTVKLTTKESQDPVLAKRLWNTTEKVVADVLAK</sequence>
<dbReference type="Gene3D" id="3.40.50.720">
    <property type="entry name" value="NAD(P)-binding Rossmann-like Domain"/>
    <property type="match status" value="1"/>
</dbReference>
<proteinExistence type="predicted"/>
<keyword evidence="3" id="KW-1185">Reference proteome</keyword>
<dbReference type="Pfam" id="PF00106">
    <property type="entry name" value="adh_short"/>
    <property type="match status" value="1"/>
</dbReference>
<dbReference type="SUPFAM" id="SSF51735">
    <property type="entry name" value="NAD(P)-binding Rossmann-fold domains"/>
    <property type="match status" value="1"/>
</dbReference>
<dbReference type="PRINTS" id="PR00081">
    <property type="entry name" value="GDHRDH"/>
</dbReference>
<protein>
    <submittedName>
        <fullName evidence="2">Uncharacterized protein</fullName>
    </submittedName>
</protein>
<keyword evidence="1" id="KW-0560">Oxidoreductase</keyword>
<accession>A0A4S4M509</accession>
<dbReference type="EMBL" id="SGPL01000026">
    <property type="protein sequence ID" value="THH20252.1"/>
    <property type="molecule type" value="Genomic_DNA"/>
</dbReference>
<reference evidence="2 3" key="1">
    <citation type="submission" date="2019-02" db="EMBL/GenBank/DDBJ databases">
        <title>Genome sequencing of the rare red list fungi Bondarzewia mesenterica.</title>
        <authorList>
            <person name="Buettner E."/>
            <person name="Kellner H."/>
        </authorList>
    </citation>
    <scope>NUCLEOTIDE SEQUENCE [LARGE SCALE GENOMIC DNA]</scope>
    <source>
        <strain evidence="2 3">DSM 108281</strain>
    </source>
</reference>
<dbReference type="InterPro" id="IPR036291">
    <property type="entry name" value="NAD(P)-bd_dom_sf"/>
</dbReference>
<evidence type="ECO:0000313" key="3">
    <source>
        <dbReference type="Proteomes" id="UP000310158"/>
    </source>
</evidence>
<name>A0A4S4M509_9AGAM</name>
<comment type="caution">
    <text evidence="2">The sequence shown here is derived from an EMBL/GenBank/DDBJ whole genome shotgun (WGS) entry which is preliminary data.</text>
</comment>
<dbReference type="OrthoDB" id="191139at2759"/>
<dbReference type="AlphaFoldDB" id="A0A4S4M509"/>
<dbReference type="PANTHER" id="PTHR43157">
    <property type="entry name" value="PHOSPHATIDYLINOSITOL-GLYCAN BIOSYNTHESIS CLASS F PROTEIN-RELATED"/>
    <property type="match status" value="1"/>
</dbReference>